<accession>A2DXQ5</accession>
<dbReference type="GO" id="GO:0006508">
    <property type="term" value="P:proteolysis"/>
    <property type="evidence" value="ECO:0007669"/>
    <property type="project" value="UniProtKB-KW"/>
</dbReference>
<dbReference type="SMR" id="A2DXQ5"/>
<dbReference type="InParanoid" id="A2DXQ5"/>
<dbReference type="RefSeq" id="XP_001326988.1">
    <property type="nucleotide sequence ID" value="XM_001326953.1"/>
</dbReference>
<dbReference type="Proteomes" id="UP000001542">
    <property type="component" value="Unassembled WGS sequence"/>
</dbReference>
<organism evidence="10 11">
    <name type="scientific">Trichomonas vaginalis (strain ATCC PRA-98 / G3)</name>
    <dbReference type="NCBI Taxonomy" id="412133"/>
    <lineage>
        <taxon>Eukaryota</taxon>
        <taxon>Metamonada</taxon>
        <taxon>Parabasalia</taxon>
        <taxon>Trichomonadida</taxon>
        <taxon>Trichomonadidae</taxon>
        <taxon>Trichomonas</taxon>
    </lineage>
</organism>
<dbReference type="VEuPathDB" id="TrichDB:TVAG_219460"/>
<evidence type="ECO:0000256" key="3">
    <source>
        <dbReference type="ARBA" id="ARBA00022723"/>
    </source>
</evidence>
<dbReference type="VEuPathDB" id="TrichDB:TVAGG3_0682940"/>
<comment type="similarity">
    <text evidence="1">Belongs to the peptidase M8 family.</text>
</comment>
<dbReference type="FunFam" id="3.90.132.10:FF:000004">
    <property type="entry name" value="GP63-like"/>
    <property type="match status" value="1"/>
</dbReference>
<dbReference type="Pfam" id="PF01457">
    <property type="entry name" value="Peptidase_M8"/>
    <property type="match status" value="1"/>
</dbReference>
<comment type="cofactor">
    <cofactor evidence="8">
        <name>Zn(2+)</name>
        <dbReference type="ChEBI" id="CHEBI:29105"/>
    </cofactor>
    <text evidence="8">Binds 1 zinc ion per subunit.</text>
</comment>
<dbReference type="FunFam" id="3.10.170.20:FF:000003">
    <property type="entry name" value="GP63-like"/>
    <property type="match status" value="1"/>
</dbReference>
<reference evidence="10" key="1">
    <citation type="submission" date="2006-10" db="EMBL/GenBank/DDBJ databases">
        <authorList>
            <person name="Amadeo P."/>
            <person name="Zhao Q."/>
            <person name="Wortman J."/>
            <person name="Fraser-Liggett C."/>
            <person name="Carlton J."/>
        </authorList>
    </citation>
    <scope>NUCLEOTIDE SEQUENCE</scope>
    <source>
        <strain evidence="10">G3</strain>
    </source>
</reference>
<keyword evidence="6 8" id="KW-0482">Metalloprotease</keyword>
<dbReference type="Gene3D" id="3.10.170.20">
    <property type="match status" value="1"/>
</dbReference>
<feature type="binding site" evidence="8">
    <location>
        <position position="212"/>
    </location>
    <ligand>
        <name>Zn(2+)</name>
        <dbReference type="ChEBI" id="CHEBI:29105"/>
        <note>catalytic</note>
    </ligand>
</feature>
<evidence type="ECO:0000256" key="4">
    <source>
        <dbReference type="ARBA" id="ARBA00022801"/>
    </source>
</evidence>
<dbReference type="GO" id="GO:0007155">
    <property type="term" value="P:cell adhesion"/>
    <property type="evidence" value="ECO:0007669"/>
    <property type="project" value="InterPro"/>
</dbReference>
<feature type="transmembrane region" description="Helical" evidence="9">
    <location>
        <begin position="564"/>
        <end position="589"/>
    </location>
</feature>
<dbReference type="PANTHER" id="PTHR10942:SF0">
    <property type="entry name" value="LEISHMANOLYSIN-LIKE PEPTIDASE"/>
    <property type="match status" value="1"/>
</dbReference>
<evidence type="ECO:0000313" key="11">
    <source>
        <dbReference type="Proteomes" id="UP000001542"/>
    </source>
</evidence>
<sequence length="616" mass="70210">MMFLFTVFSLSHEYHGHGHCGGMFAREDNPFILVKNSQRKEILSERKFETMRLVMDYQYINGTSDDYKTCHKVGQQIFWDGNFTCYEEDIITEKKRQTLIKTLDNVQNFITRLVRVKQTVDSFKLSNFSTLTNISTEQVVNNTDLYMTVVLRPFGKTSNTIAAAGAIAYEEETFRPIHGFIFINAASIPDTPSDENSWNNKYFYVLLHEMCHVLGITPTLYGHYHPIDSNQPHENITCSLTKSGKTFRFLITPQAHLFAVKHFGQEYFYGDNDTKCWSGIELEDGGSAGTKLSHPESRIYTSEMMVGVSLQTENGPFNRITDVTVSMLLDTGNYEVDWSLIQPIVWGNKDSIDGHFIPDFATGPPQIAFPSYYIYNKTYDTKVGFNFKFVGHTGDIETSEIECSTGNEKVSPYCQASEFYNALKSPKIGDIRVYDYIVLRYPDTICKDGEAVLPGMTSCGAYSCDGFDSYQIELRKSNSYNKQLLATCTKENIGQNFTYKTNEKWGIESHTVSCVEPERFCRTVSLHEMHFQSNPNDDDFELQLNTRNGSIAVTHEGFKWPTPYIITIIALCVLIVLVIVALVVVINVYRKTKEPQEDAPNKEICESLNKEVMFKI</sequence>
<dbReference type="GO" id="GO:0046872">
    <property type="term" value="F:metal ion binding"/>
    <property type="evidence" value="ECO:0007669"/>
    <property type="project" value="UniProtKB-KW"/>
</dbReference>
<dbReference type="PANTHER" id="PTHR10942">
    <property type="entry name" value="LEISHMANOLYSIN-LIKE PEPTIDASE"/>
    <property type="match status" value="1"/>
</dbReference>
<evidence type="ECO:0000256" key="8">
    <source>
        <dbReference type="PIRSR" id="PIRSR601577-2"/>
    </source>
</evidence>
<evidence type="ECO:0000256" key="6">
    <source>
        <dbReference type="ARBA" id="ARBA00023049"/>
    </source>
</evidence>
<dbReference type="GO" id="GO:0008233">
    <property type="term" value="F:peptidase activity"/>
    <property type="evidence" value="ECO:0000318"/>
    <property type="project" value="GO_Central"/>
</dbReference>
<dbReference type="AlphaFoldDB" id="A2DXQ5"/>
<gene>
    <name evidence="10" type="ORF">TVAG_219460</name>
</gene>
<reference evidence="10" key="2">
    <citation type="journal article" date="2007" name="Science">
        <title>Draft genome sequence of the sexually transmitted pathogen Trichomonas vaginalis.</title>
        <authorList>
            <person name="Carlton J.M."/>
            <person name="Hirt R.P."/>
            <person name="Silva J.C."/>
            <person name="Delcher A.L."/>
            <person name="Schatz M."/>
            <person name="Zhao Q."/>
            <person name="Wortman J.R."/>
            <person name="Bidwell S.L."/>
            <person name="Alsmark U.C.M."/>
            <person name="Besteiro S."/>
            <person name="Sicheritz-Ponten T."/>
            <person name="Noel C.J."/>
            <person name="Dacks J.B."/>
            <person name="Foster P.G."/>
            <person name="Simillion C."/>
            <person name="Van de Peer Y."/>
            <person name="Miranda-Saavedra D."/>
            <person name="Barton G.J."/>
            <person name="Westrop G.D."/>
            <person name="Mueller S."/>
            <person name="Dessi D."/>
            <person name="Fiori P.L."/>
            <person name="Ren Q."/>
            <person name="Paulsen I."/>
            <person name="Zhang H."/>
            <person name="Bastida-Corcuera F.D."/>
            <person name="Simoes-Barbosa A."/>
            <person name="Brown M.T."/>
            <person name="Hayes R.D."/>
            <person name="Mukherjee M."/>
            <person name="Okumura C.Y."/>
            <person name="Schneider R."/>
            <person name="Smith A.J."/>
            <person name="Vanacova S."/>
            <person name="Villalvazo M."/>
            <person name="Haas B.J."/>
            <person name="Pertea M."/>
            <person name="Feldblyum T.V."/>
            <person name="Utterback T.R."/>
            <person name="Shu C.L."/>
            <person name="Osoegawa K."/>
            <person name="de Jong P.J."/>
            <person name="Hrdy I."/>
            <person name="Horvathova L."/>
            <person name="Zubacova Z."/>
            <person name="Dolezal P."/>
            <person name="Malik S.B."/>
            <person name="Logsdon J.M. Jr."/>
            <person name="Henze K."/>
            <person name="Gupta A."/>
            <person name="Wang C.C."/>
            <person name="Dunne R.L."/>
            <person name="Upcroft J.A."/>
            <person name="Upcroft P."/>
            <person name="White O."/>
            <person name="Salzberg S.L."/>
            <person name="Tang P."/>
            <person name="Chiu C.-H."/>
            <person name="Lee Y.-S."/>
            <person name="Embley T.M."/>
            <person name="Coombs G.H."/>
            <person name="Mottram J.C."/>
            <person name="Tachezy J."/>
            <person name="Fraser-Liggett C.M."/>
            <person name="Johnson P.J."/>
        </authorList>
    </citation>
    <scope>NUCLEOTIDE SEQUENCE [LARGE SCALE GENOMIC DNA]</scope>
    <source>
        <strain evidence="10">G3</strain>
    </source>
</reference>
<keyword evidence="5 8" id="KW-0862">Zinc</keyword>
<dbReference type="InterPro" id="IPR001577">
    <property type="entry name" value="Peptidase_M8"/>
</dbReference>
<dbReference type="GO" id="GO:0004222">
    <property type="term" value="F:metalloendopeptidase activity"/>
    <property type="evidence" value="ECO:0007669"/>
    <property type="project" value="InterPro"/>
</dbReference>
<keyword evidence="9" id="KW-0472">Membrane</keyword>
<dbReference type="GO" id="GO:0016020">
    <property type="term" value="C:membrane"/>
    <property type="evidence" value="ECO:0007669"/>
    <property type="project" value="InterPro"/>
</dbReference>
<dbReference type="Gene3D" id="3.90.132.10">
    <property type="entry name" value="Leishmanolysin , domain 2"/>
    <property type="match status" value="1"/>
</dbReference>
<keyword evidence="4" id="KW-0378">Hydrolase</keyword>
<evidence type="ECO:0000256" key="5">
    <source>
        <dbReference type="ARBA" id="ARBA00022833"/>
    </source>
</evidence>
<keyword evidence="3 8" id="KW-0479">Metal-binding</keyword>
<dbReference type="SUPFAM" id="SSF55486">
    <property type="entry name" value="Metalloproteases ('zincins'), catalytic domain"/>
    <property type="match status" value="1"/>
</dbReference>
<keyword evidence="9" id="KW-0812">Transmembrane</keyword>
<feature type="binding site" evidence="8">
    <location>
        <position position="208"/>
    </location>
    <ligand>
        <name>Zn(2+)</name>
        <dbReference type="ChEBI" id="CHEBI:29105"/>
        <note>catalytic</note>
    </ligand>
</feature>
<keyword evidence="2" id="KW-0645">Protease</keyword>
<keyword evidence="9" id="KW-1133">Transmembrane helix</keyword>
<feature type="binding site" evidence="8">
    <location>
        <position position="294"/>
    </location>
    <ligand>
        <name>Zn(2+)</name>
        <dbReference type="ChEBI" id="CHEBI:29105"/>
        <note>catalytic</note>
    </ligand>
</feature>
<dbReference type="GO" id="GO:0005737">
    <property type="term" value="C:cytoplasm"/>
    <property type="evidence" value="ECO:0000318"/>
    <property type="project" value="GO_Central"/>
</dbReference>
<evidence type="ECO:0000256" key="2">
    <source>
        <dbReference type="ARBA" id="ARBA00022670"/>
    </source>
</evidence>
<dbReference type="EMBL" id="DS113265">
    <property type="protein sequence ID" value="EAY14765.1"/>
    <property type="molecule type" value="Genomic_DNA"/>
</dbReference>
<feature type="active site" evidence="7">
    <location>
        <position position="209"/>
    </location>
</feature>
<evidence type="ECO:0000256" key="9">
    <source>
        <dbReference type="SAM" id="Phobius"/>
    </source>
</evidence>
<name>A2DXQ5_TRIV3</name>
<protein>
    <submittedName>
        <fullName evidence="10">GP63-like</fullName>
    </submittedName>
</protein>
<evidence type="ECO:0000313" key="10">
    <source>
        <dbReference type="EMBL" id="EAY14765.1"/>
    </source>
</evidence>
<evidence type="ECO:0000256" key="1">
    <source>
        <dbReference type="ARBA" id="ARBA00005860"/>
    </source>
</evidence>
<proteinExistence type="inferred from homology"/>
<evidence type="ECO:0000256" key="7">
    <source>
        <dbReference type="PIRSR" id="PIRSR601577-1"/>
    </source>
</evidence>
<keyword evidence="11" id="KW-1185">Reference proteome</keyword>
<dbReference type="KEGG" id="tva:4772780"/>
<dbReference type="eggNOG" id="KOG2556">
    <property type="taxonomic scope" value="Eukaryota"/>
</dbReference>